<keyword evidence="10" id="KW-1185">Reference proteome</keyword>
<keyword evidence="2" id="KW-0813">Transport</keyword>
<dbReference type="PANTHER" id="PTHR42865">
    <property type="entry name" value="PROTON/GLUTAMATE-ASPARTATE SYMPORTER"/>
    <property type="match status" value="1"/>
</dbReference>
<dbReference type="EMBL" id="JAAIWM010000007">
    <property type="protein sequence ID" value="NEY73477.1"/>
    <property type="molecule type" value="Genomic_DNA"/>
</dbReference>
<dbReference type="FunFam" id="1.10.3860.10:FF:000001">
    <property type="entry name" value="C4-dicarboxylate transport protein"/>
    <property type="match status" value="1"/>
</dbReference>
<evidence type="ECO:0000256" key="5">
    <source>
        <dbReference type="ARBA" id="ARBA00022847"/>
    </source>
</evidence>
<feature type="transmembrane region" description="Helical" evidence="8">
    <location>
        <begin position="283"/>
        <end position="308"/>
    </location>
</feature>
<dbReference type="GO" id="GO:0015293">
    <property type="term" value="F:symporter activity"/>
    <property type="evidence" value="ECO:0007669"/>
    <property type="project" value="UniProtKB-KW"/>
</dbReference>
<evidence type="ECO:0000313" key="10">
    <source>
        <dbReference type="Proteomes" id="UP000481043"/>
    </source>
</evidence>
<evidence type="ECO:0000256" key="4">
    <source>
        <dbReference type="ARBA" id="ARBA00022692"/>
    </source>
</evidence>
<dbReference type="PRINTS" id="PR00173">
    <property type="entry name" value="EDTRNSPORT"/>
</dbReference>
<keyword evidence="3" id="KW-1003">Cell membrane</keyword>
<dbReference type="Proteomes" id="UP000481043">
    <property type="component" value="Unassembled WGS sequence"/>
</dbReference>
<keyword evidence="7 8" id="KW-0472">Membrane</keyword>
<dbReference type="PANTHER" id="PTHR42865:SF7">
    <property type="entry name" value="PROTON_GLUTAMATE-ASPARTATE SYMPORTER"/>
    <property type="match status" value="1"/>
</dbReference>
<dbReference type="GO" id="GO:0006835">
    <property type="term" value="P:dicarboxylic acid transport"/>
    <property type="evidence" value="ECO:0007669"/>
    <property type="project" value="TreeGrafter"/>
</dbReference>
<feature type="transmembrane region" description="Helical" evidence="8">
    <location>
        <begin position="241"/>
        <end position="263"/>
    </location>
</feature>
<dbReference type="SUPFAM" id="SSF118215">
    <property type="entry name" value="Proton glutamate symport protein"/>
    <property type="match status" value="1"/>
</dbReference>
<evidence type="ECO:0000256" key="6">
    <source>
        <dbReference type="ARBA" id="ARBA00022989"/>
    </source>
</evidence>
<dbReference type="InterPro" id="IPR036458">
    <property type="entry name" value="Na:dicarbo_symporter_sf"/>
</dbReference>
<feature type="transmembrane region" description="Helical" evidence="8">
    <location>
        <begin position="204"/>
        <end position="229"/>
    </location>
</feature>
<feature type="transmembrane region" description="Helical" evidence="8">
    <location>
        <begin position="320"/>
        <end position="337"/>
    </location>
</feature>
<gene>
    <name evidence="9" type="ORF">G4D63_17215</name>
</gene>
<keyword evidence="6 8" id="KW-1133">Transmembrane helix</keyword>
<dbReference type="InterPro" id="IPR018107">
    <property type="entry name" value="Na-dicarboxylate_symporter_CS"/>
</dbReference>
<name>A0A6M0QB49_9BACI</name>
<dbReference type="AlphaFoldDB" id="A0A6M0QB49"/>
<protein>
    <submittedName>
        <fullName evidence="9">Dicarboxylate/amino acid:cation symporter</fullName>
    </submittedName>
</protein>
<evidence type="ECO:0000256" key="8">
    <source>
        <dbReference type="SAM" id="Phobius"/>
    </source>
</evidence>
<dbReference type="InterPro" id="IPR001991">
    <property type="entry name" value="Na-dicarboxylate_symporter"/>
</dbReference>
<evidence type="ECO:0000256" key="3">
    <source>
        <dbReference type="ARBA" id="ARBA00022475"/>
    </source>
</evidence>
<keyword evidence="5" id="KW-0769">Symport</keyword>
<feature type="transmembrane region" description="Helical" evidence="8">
    <location>
        <begin position="74"/>
        <end position="95"/>
    </location>
</feature>
<accession>A0A6M0QB49</accession>
<proteinExistence type="predicted"/>
<evidence type="ECO:0000256" key="2">
    <source>
        <dbReference type="ARBA" id="ARBA00022448"/>
    </source>
</evidence>
<feature type="transmembrane region" description="Helical" evidence="8">
    <location>
        <begin position="40"/>
        <end position="62"/>
    </location>
</feature>
<dbReference type="GO" id="GO:0005886">
    <property type="term" value="C:plasma membrane"/>
    <property type="evidence" value="ECO:0007669"/>
    <property type="project" value="UniProtKB-SubCell"/>
</dbReference>
<dbReference type="PROSITE" id="PS00714">
    <property type="entry name" value="NA_DICARBOXYL_SYMP_2"/>
    <property type="match status" value="1"/>
</dbReference>
<dbReference type="RefSeq" id="WP_163181057.1">
    <property type="nucleotide sequence ID" value="NZ_JAAIWM010000007.1"/>
</dbReference>
<comment type="subcellular location">
    <subcellularLocation>
        <location evidence="1">Cell membrane</location>
        <topology evidence="1">Multi-pass membrane protein</topology>
    </subcellularLocation>
</comment>
<evidence type="ECO:0000313" key="9">
    <source>
        <dbReference type="EMBL" id="NEY73477.1"/>
    </source>
</evidence>
<reference evidence="9 10" key="1">
    <citation type="submission" date="2020-02" db="EMBL/GenBank/DDBJ databases">
        <title>Bacillus aquiflavi sp. nov., isolated from yellow water of strong flavor Chinese baijiu in Yibin region of China.</title>
        <authorList>
            <person name="Xie J."/>
        </authorList>
    </citation>
    <scope>NUCLEOTIDE SEQUENCE [LARGE SCALE GENOMIC DNA]</scope>
    <source>
        <strain evidence="9 10">SA4</strain>
    </source>
</reference>
<sequence length="405" mass="42278">MKKNFGLQIAVAFILAVVVGVIMGERASFVQPLGDLFLRLIKFIIVPLILSTIVVGITSAGDMKKLSRLGGKTIAYYLLTSLIAVSIGLGAGVVFSPGSGLDITLSETAAEPKESPGVINTLLNIIPTNPVESLATGSVLQIIFFAIFLGIGIIIVGEKATPVLHFFEGLSEVMYKITAIVMKLVPIGIFGLLAPIVGTYGVSVLLPLIKVIIAMAVAAIIHVVFVYSLAVKSFGKMNPLYFFKGISPAAAVAFSTCSSSGTLPVTMKNTQENLGVSKETSSFILPLGATVNMDGTAIYLGIATLFIAQYFGVDLSFMQMLMVALVATLASIGAAGVPGAGMVMLTMVLTSVNLPLEGIALIAGIDRVLDMMRTSVNVIGDASACVVVENSERNSTVVPDNSQPV</sequence>
<feature type="transmembrane region" description="Helical" evidence="8">
    <location>
        <begin position="138"/>
        <end position="156"/>
    </location>
</feature>
<feature type="transmembrane region" description="Helical" evidence="8">
    <location>
        <begin position="343"/>
        <end position="365"/>
    </location>
</feature>
<dbReference type="Pfam" id="PF00375">
    <property type="entry name" value="SDF"/>
    <property type="match status" value="1"/>
</dbReference>
<comment type="caution">
    <text evidence="9">The sequence shown here is derived from an EMBL/GenBank/DDBJ whole genome shotgun (WGS) entry which is preliminary data.</text>
</comment>
<organism evidence="9 10">
    <name type="scientific">Bacillus mesophilus</name>
    <dbReference type="NCBI Taxonomy" id="1808955"/>
    <lineage>
        <taxon>Bacteria</taxon>
        <taxon>Bacillati</taxon>
        <taxon>Bacillota</taxon>
        <taxon>Bacilli</taxon>
        <taxon>Bacillales</taxon>
        <taxon>Bacillaceae</taxon>
        <taxon>Bacillus</taxon>
    </lineage>
</organism>
<evidence type="ECO:0000256" key="1">
    <source>
        <dbReference type="ARBA" id="ARBA00004651"/>
    </source>
</evidence>
<dbReference type="Gene3D" id="1.10.3860.10">
    <property type="entry name" value="Sodium:dicarboxylate symporter"/>
    <property type="match status" value="1"/>
</dbReference>
<feature type="transmembrane region" description="Helical" evidence="8">
    <location>
        <begin position="177"/>
        <end position="198"/>
    </location>
</feature>
<evidence type="ECO:0000256" key="7">
    <source>
        <dbReference type="ARBA" id="ARBA00023136"/>
    </source>
</evidence>
<keyword evidence="4 8" id="KW-0812">Transmembrane</keyword>